<evidence type="ECO:0000313" key="4">
    <source>
        <dbReference type="RefSeq" id="XP_022158377.1"/>
    </source>
</evidence>
<dbReference type="CDD" id="cd01650">
    <property type="entry name" value="RT_nLTR_like"/>
    <property type="match status" value="1"/>
</dbReference>
<dbReference type="Proteomes" id="UP000504603">
    <property type="component" value="Unplaced"/>
</dbReference>
<dbReference type="GO" id="GO:0003676">
    <property type="term" value="F:nucleic acid binding"/>
    <property type="evidence" value="ECO:0007669"/>
    <property type="project" value="InterPro"/>
</dbReference>
<dbReference type="InterPro" id="IPR000477">
    <property type="entry name" value="RT_dom"/>
</dbReference>
<proteinExistence type="predicted"/>
<dbReference type="Pfam" id="PF14111">
    <property type="entry name" value="DUF4283"/>
    <property type="match status" value="1"/>
</dbReference>
<evidence type="ECO:0000256" key="1">
    <source>
        <dbReference type="SAM" id="MobiDB-lite"/>
    </source>
</evidence>
<dbReference type="InterPro" id="IPR044730">
    <property type="entry name" value="RNase_H-like_dom_plant"/>
</dbReference>
<dbReference type="Pfam" id="PF13966">
    <property type="entry name" value="zf-RVT"/>
    <property type="match status" value="1"/>
</dbReference>
<dbReference type="PANTHER" id="PTHR46890:SF48">
    <property type="entry name" value="RNA-DIRECTED DNA POLYMERASE"/>
    <property type="match status" value="1"/>
</dbReference>
<protein>
    <submittedName>
        <fullName evidence="4">Uncharacterized protein LOC111024874</fullName>
    </submittedName>
</protein>
<dbReference type="Gene3D" id="3.60.10.10">
    <property type="entry name" value="Endonuclease/exonuclease/phosphatase"/>
    <property type="match status" value="1"/>
</dbReference>
<reference evidence="4" key="1">
    <citation type="submission" date="2025-08" db="UniProtKB">
        <authorList>
            <consortium name="RefSeq"/>
        </authorList>
    </citation>
    <scope>IDENTIFICATION</scope>
    <source>
        <strain evidence="4">OHB3-1</strain>
    </source>
</reference>
<keyword evidence="3" id="KW-1185">Reference proteome</keyword>
<sequence length="1459" mass="164896">MATFDLLEEWKNFKLTSEEEETAIDVDASAPATTGSRLEQILVGKLFIKRPITCPVMKNTMRTAWKLENNAFEVQSLGYNLFLFSFARALDRNKIYKSGPWTFDRTLVLINKPVALIPPSELDFTKLPIWVRFFDLPLGCITRDMAIRLGNALGGFEEADCDDLNPDWGSNLRVRVMLDISKPLRRGIKLNLDGPIGGAWIPIQYERLPDFCYHCGLSSSRKKHQYGSWLRYQGTVKPTMPQMKQPQEDLLDKSGNNSFSSSTSPVGAGSQGVQSAPATGPIAIPMESPVTETPKKGAEPSQQGKSPVLIDEGEQRINVKEISNLNPPLKSGAPSMQPSYSDSLTRMDLSPGFSGRFTGFYGHPAAHKRHLTWELLRRISNLDASPWLIGGDMNAILWNYEASYTSSYDTSQIEAFRNIMDACSLTDMGFKGGIFTWCNNRFAGDQLWKRLDRFLCNDTFNYVFPDASGHWSNATHNYSFSDSIQASSSALRHWGRSNVWDLFKQIKAQKAAIIDAYNQPLPLDFTIIHALENDLAGLLELEEIFWKQRSREDWLKWGIAILNALDIEAIINLIPTRITSEVNEQLLAPYTKEEIELAIRQMFPTKALGPDGFPALFYQTYWHVVGPKTLEACLNALNNGDDIKKWNSTYIALIPKIKQPRSISDFRPISLCNVSYKIISKSITNRLKNVIGLVISDAQSAFVPSRAISDNVIIGHECLHTINSCKSGLIGMAALKLDLSKAFDRVEWTYLECIMRKMGFNEGWIQAIIQCISTVRFSIHLNGSPGGCFQPSRGIRQGDPLSPYLFLLCAEGLSALINHENNSGRLTGIHFEENNTSITHLLFADDSLIFLRSLESECLALRRLLDSYGRASGQCINFSKSALLFSPNVHPERQQYLQCILNVKLVSHFGNYLGLPSHFTRRRGESRKLHWMKWGRMCYPKECGGLNFRDLEGFNQALVAKHVWRFLQHPNLLVSKVLKHKYFKDTSLLQASNNSKSSYFWKGFLWGRDLLVKGLRLRVGNGSTIKAFSDPWLPRPTTFKPLRFNNGALDTTVASFITADGNWDVTSISHSFCNEDRDLILSMPISSYNLQDSWLWHYDKRGNYSVRSGYKLYMHLKCNATSASTNYRGTQWNSIWKLTVPTKIKIFIWRSAHEHIPTAQNLLLRGIGELPACTICGDRRESIIHAFFHCKRARQIWRTLFPFLTCLSAEDNISFLELWSSLTEQLEPKDLNLAAITGWGIWNDRNSLIHGKQVSPVEFKCEWLTPFLDSHSQAQMSNYSPRTQSNHRPVVQYWRPSSSVSLKLNTDAACRGASTSFGCIIRDSSCSLVAATSIRVPFPLSPLLAEIRCILEGLKFAAASNFTHLEVESDSLLAIQLIRNEIHTRGDEQNWVMEIQALTCCFAFISFSHSSRQCNRAAHGLAKWGITSPSATYAWLFNFPTWLLDLVQRDFPSNFAHVA</sequence>
<dbReference type="GO" id="GO:0004523">
    <property type="term" value="F:RNA-DNA hybrid ribonuclease activity"/>
    <property type="evidence" value="ECO:0007669"/>
    <property type="project" value="InterPro"/>
</dbReference>
<organism evidence="3 4">
    <name type="scientific">Momordica charantia</name>
    <name type="common">Bitter gourd</name>
    <name type="synonym">Balsam pear</name>
    <dbReference type="NCBI Taxonomy" id="3673"/>
    <lineage>
        <taxon>Eukaryota</taxon>
        <taxon>Viridiplantae</taxon>
        <taxon>Streptophyta</taxon>
        <taxon>Embryophyta</taxon>
        <taxon>Tracheophyta</taxon>
        <taxon>Spermatophyta</taxon>
        <taxon>Magnoliopsida</taxon>
        <taxon>eudicotyledons</taxon>
        <taxon>Gunneridae</taxon>
        <taxon>Pentapetalae</taxon>
        <taxon>rosids</taxon>
        <taxon>fabids</taxon>
        <taxon>Cucurbitales</taxon>
        <taxon>Cucurbitaceae</taxon>
        <taxon>Momordiceae</taxon>
        <taxon>Momordica</taxon>
    </lineage>
</organism>
<dbReference type="PANTHER" id="PTHR46890">
    <property type="entry name" value="NON-LTR RETROLELEMENT REVERSE TRANSCRIPTASE-LIKE PROTEIN-RELATED"/>
    <property type="match status" value="1"/>
</dbReference>
<evidence type="ECO:0000259" key="2">
    <source>
        <dbReference type="PROSITE" id="PS50878"/>
    </source>
</evidence>
<dbReference type="Pfam" id="PF00078">
    <property type="entry name" value="RVT_1"/>
    <property type="match status" value="1"/>
</dbReference>
<feature type="domain" description="Reverse transcriptase" evidence="2">
    <location>
        <begin position="635"/>
        <end position="901"/>
    </location>
</feature>
<dbReference type="InterPro" id="IPR012337">
    <property type="entry name" value="RNaseH-like_sf"/>
</dbReference>
<dbReference type="InterPro" id="IPR036397">
    <property type="entry name" value="RNaseH_sf"/>
</dbReference>
<evidence type="ECO:0000313" key="3">
    <source>
        <dbReference type="Proteomes" id="UP000504603"/>
    </source>
</evidence>
<dbReference type="CDD" id="cd06222">
    <property type="entry name" value="RNase_H_like"/>
    <property type="match status" value="1"/>
</dbReference>
<feature type="compositionally biased region" description="Low complexity" evidence="1">
    <location>
        <begin position="254"/>
        <end position="264"/>
    </location>
</feature>
<dbReference type="RefSeq" id="XP_022158377.1">
    <property type="nucleotide sequence ID" value="XM_022302685.1"/>
</dbReference>
<dbReference type="OrthoDB" id="1937528at2759"/>
<dbReference type="InterPro" id="IPR025558">
    <property type="entry name" value="DUF4283"/>
</dbReference>
<dbReference type="InterPro" id="IPR043502">
    <property type="entry name" value="DNA/RNA_pol_sf"/>
</dbReference>
<dbReference type="SUPFAM" id="SSF56219">
    <property type="entry name" value="DNase I-like"/>
    <property type="match status" value="1"/>
</dbReference>
<dbReference type="GeneID" id="111024874"/>
<dbReference type="InterPro" id="IPR026960">
    <property type="entry name" value="RVT-Znf"/>
</dbReference>
<dbReference type="SUPFAM" id="SSF56672">
    <property type="entry name" value="DNA/RNA polymerases"/>
    <property type="match status" value="1"/>
</dbReference>
<dbReference type="KEGG" id="mcha:111024874"/>
<dbReference type="InterPro" id="IPR052343">
    <property type="entry name" value="Retrotransposon-Effector_Assoc"/>
</dbReference>
<dbReference type="InterPro" id="IPR002156">
    <property type="entry name" value="RNaseH_domain"/>
</dbReference>
<feature type="region of interest" description="Disordered" evidence="1">
    <location>
        <begin position="247"/>
        <end position="310"/>
    </location>
</feature>
<accession>A0A6J1DX30</accession>
<dbReference type="PROSITE" id="PS50878">
    <property type="entry name" value="RT_POL"/>
    <property type="match status" value="1"/>
</dbReference>
<dbReference type="Gene3D" id="3.30.420.10">
    <property type="entry name" value="Ribonuclease H-like superfamily/Ribonuclease H"/>
    <property type="match status" value="1"/>
</dbReference>
<gene>
    <name evidence="4" type="primary">LOC111024874</name>
</gene>
<dbReference type="InterPro" id="IPR036691">
    <property type="entry name" value="Endo/exonu/phosph_ase_sf"/>
</dbReference>
<name>A0A6J1DX30_MOMCH</name>
<dbReference type="SUPFAM" id="SSF53098">
    <property type="entry name" value="Ribonuclease H-like"/>
    <property type="match status" value="1"/>
</dbReference>
<dbReference type="Pfam" id="PF13456">
    <property type="entry name" value="RVT_3"/>
    <property type="match status" value="1"/>
</dbReference>